<dbReference type="PANTHER" id="PTHR23513:SF6">
    <property type="entry name" value="MAJOR FACILITATOR SUPERFAMILY ASSOCIATED DOMAIN-CONTAINING PROTEIN"/>
    <property type="match status" value="1"/>
</dbReference>
<feature type="transmembrane region" description="Helical" evidence="9">
    <location>
        <begin position="239"/>
        <end position="259"/>
    </location>
</feature>
<keyword evidence="7" id="KW-0808">Transferase</keyword>
<feature type="region of interest" description="Disordered" evidence="8">
    <location>
        <begin position="724"/>
        <end position="785"/>
    </location>
</feature>
<sequence>MWGGHISEAARGTQNADRRGDRASAESATVQDAVPGDTEGSPRVPGGPSAHHEMSTTRRARSVLGIRPFRRLWAVTYLCSVADWLAMLGLTGLVTKYTDDYLLQNFAFVGVVLTQLLPGLLFAPLGGLLADRFDRRKVMICADLARFALLFSIPIVGSPIWLFVANFMAGSAAMMWIPSKDAAVPNLLRRPDQVETANQLGLFMTYGLAVVSGAGLYSVLTGVQTTLGISPDAFGEFGVANAVVFINALLYLASAILIATRIPELSLRNVHPVPASTAAQDTASSGDGSDEDNVGFIAMVRQSFSYIRRTKLVRGLLIGMMGAFAAGGAVIGAAKPYSSSLGGGDSSFGLLFVAVFVGAAAGLAMVPKLARRLPHDRLFGVGIVLAGLALIVVALSPHLAVSLVAAAAVGACAGAGFLTGVTIIGSQIDDSMRGRINAIYQSLLKIIIFGSTAMVPVLIGLVQPHKVTVWGNELIIDGTRPVLLGGGLLAALVGVIAYRQMDSRRTEPILADLRNVMRRRPRRVNGLLIALEGTTDTDTGTQAARLADALRTGERDVVLATDPALDDERLQDIVSGASLSSARAQALAAAAVRADIVERDIRPALDSGAVVVMERFVDSPLAHLSAVAGLDASELEGLADWATARLRPDLAVLLDTDPAATTADGGADGSSAGPQHWRVQQLLTEMASADPQHYVVVDADGSPDDVADRIHTAVQCALAGKIPGLSSRRRKSGRENGSEAQDPAGAQDAAGVEGRTDGAAEVSAAGETDPSDTDPSERARQGTAS</sequence>
<evidence type="ECO:0000256" key="5">
    <source>
        <dbReference type="ARBA" id="ARBA00022989"/>
    </source>
</evidence>
<evidence type="ECO:0000256" key="9">
    <source>
        <dbReference type="SAM" id="Phobius"/>
    </source>
</evidence>
<dbReference type="Proteomes" id="UP001500467">
    <property type="component" value="Unassembled WGS sequence"/>
</dbReference>
<dbReference type="CDD" id="cd06173">
    <property type="entry name" value="MFS_MefA_like"/>
    <property type="match status" value="1"/>
</dbReference>
<dbReference type="HAMAP" id="MF_00165">
    <property type="entry name" value="Thymidylate_kinase"/>
    <property type="match status" value="1"/>
</dbReference>
<dbReference type="SUPFAM" id="SSF103473">
    <property type="entry name" value="MFS general substrate transporter"/>
    <property type="match status" value="1"/>
</dbReference>
<evidence type="ECO:0000256" key="2">
    <source>
        <dbReference type="ARBA" id="ARBA00022448"/>
    </source>
</evidence>
<dbReference type="GO" id="GO:0016301">
    <property type="term" value="F:kinase activity"/>
    <property type="evidence" value="ECO:0007669"/>
    <property type="project" value="UniProtKB-KW"/>
</dbReference>
<comment type="caution">
    <text evidence="11">The sequence shown here is derived from an EMBL/GenBank/DDBJ whole genome shotgun (WGS) entry which is preliminary data.</text>
</comment>
<feature type="transmembrane region" description="Helical" evidence="9">
    <location>
        <begin position="72"/>
        <end position="94"/>
    </location>
</feature>
<feature type="transmembrane region" description="Helical" evidence="9">
    <location>
        <begin position="346"/>
        <end position="366"/>
    </location>
</feature>
<evidence type="ECO:0000256" key="6">
    <source>
        <dbReference type="ARBA" id="ARBA00023136"/>
    </source>
</evidence>
<dbReference type="InterPro" id="IPR039430">
    <property type="entry name" value="Thymidylate_kin-like_dom"/>
</dbReference>
<keyword evidence="7" id="KW-0547">Nucleotide-binding</keyword>
<comment type="function">
    <text evidence="7">Phosphorylation of dTMP to form dTDP in both de novo and salvage pathways of dTTP synthesis.</text>
</comment>
<keyword evidence="6 9" id="KW-0472">Membrane</keyword>
<feature type="transmembrane region" description="Helical" evidence="9">
    <location>
        <begin position="378"/>
        <end position="395"/>
    </location>
</feature>
<dbReference type="Gene3D" id="3.40.50.300">
    <property type="entry name" value="P-loop containing nucleotide triphosphate hydrolases"/>
    <property type="match status" value="1"/>
</dbReference>
<evidence type="ECO:0000259" key="10">
    <source>
        <dbReference type="Pfam" id="PF02223"/>
    </source>
</evidence>
<evidence type="ECO:0000256" key="4">
    <source>
        <dbReference type="ARBA" id="ARBA00022692"/>
    </source>
</evidence>
<name>A0ABP4FW02_9PSEU</name>
<keyword evidence="7 11" id="KW-0418">Kinase</keyword>
<evidence type="ECO:0000256" key="8">
    <source>
        <dbReference type="SAM" id="MobiDB-lite"/>
    </source>
</evidence>
<feature type="transmembrane region" description="Helical" evidence="9">
    <location>
        <begin position="443"/>
        <end position="462"/>
    </location>
</feature>
<feature type="transmembrane region" description="Helical" evidence="9">
    <location>
        <begin position="482"/>
        <end position="498"/>
    </location>
</feature>
<evidence type="ECO:0000313" key="12">
    <source>
        <dbReference type="Proteomes" id="UP001500467"/>
    </source>
</evidence>
<accession>A0ABP4FW02</accession>
<gene>
    <name evidence="7" type="primary">tmk</name>
    <name evidence="11" type="ORF">GCM10009675_15430</name>
</gene>
<organism evidence="11 12">
    <name type="scientific">Prauserella alba</name>
    <dbReference type="NCBI Taxonomy" id="176898"/>
    <lineage>
        <taxon>Bacteria</taxon>
        <taxon>Bacillati</taxon>
        <taxon>Actinomycetota</taxon>
        <taxon>Actinomycetes</taxon>
        <taxon>Pseudonocardiales</taxon>
        <taxon>Pseudonocardiaceae</taxon>
        <taxon>Prauserella</taxon>
    </lineage>
</organism>
<feature type="compositionally biased region" description="Low complexity" evidence="8">
    <location>
        <begin position="740"/>
        <end position="751"/>
    </location>
</feature>
<feature type="transmembrane region" description="Helical" evidence="9">
    <location>
        <begin position="200"/>
        <end position="219"/>
    </location>
</feature>
<dbReference type="InterPro" id="IPR027417">
    <property type="entry name" value="P-loop_NTPase"/>
</dbReference>
<comment type="subcellular location">
    <subcellularLocation>
        <location evidence="1">Cell membrane</location>
        <topology evidence="1">Multi-pass membrane protein</topology>
    </subcellularLocation>
</comment>
<evidence type="ECO:0000256" key="3">
    <source>
        <dbReference type="ARBA" id="ARBA00022475"/>
    </source>
</evidence>
<keyword evidence="2" id="KW-0813">Transport</keyword>
<dbReference type="InterPro" id="IPR010290">
    <property type="entry name" value="TM_effector"/>
</dbReference>
<feature type="transmembrane region" description="Helical" evidence="9">
    <location>
        <begin position="312"/>
        <end position="334"/>
    </location>
</feature>
<comment type="caution">
    <text evidence="7">Lacks conserved residue(s) required for the propagation of feature annotation.</text>
</comment>
<reference evidence="12" key="1">
    <citation type="journal article" date="2019" name="Int. J. Syst. Evol. Microbiol.">
        <title>The Global Catalogue of Microorganisms (GCM) 10K type strain sequencing project: providing services to taxonomists for standard genome sequencing and annotation.</title>
        <authorList>
            <consortium name="The Broad Institute Genomics Platform"/>
            <consortium name="The Broad Institute Genome Sequencing Center for Infectious Disease"/>
            <person name="Wu L."/>
            <person name="Ma J."/>
        </authorList>
    </citation>
    <scope>NUCLEOTIDE SEQUENCE [LARGE SCALE GENOMIC DNA]</scope>
    <source>
        <strain evidence="12">JCM 13022</strain>
    </source>
</reference>
<keyword evidence="5 9" id="KW-1133">Transmembrane helix</keyword>
<dbReference type="Pfam" id="PF02223">
    <property type="entry name" value="Thymidylate_kin"/>
    <property type="match status" value="1"/>
</dbReference>
<protein>
    <recommendedName>
        <fullName evidence="7">Thymidylate kinase</fullName>
        <ecNumber evidence="7">2.7.4.9</ecNumber>
    </recommendedName>
    <alternativeName>
        <fullName evidence="7">dTMP kinase</fullName>
    </alternativeName>
</protein>
<keyword evidence="4 9" id="KW-0812">Transmembrane</keyword>
<evidence type="ECO:0000313" key="11">
    <source>
        <dbReference type="EMBL" id="GAA1200247.1"/>
    </source>
</evidence>
<dbReference type="InterPro" id="IPR036259">
    <property type="entry name" value="MFS_trans_sf"/>
</dbReference>
<evidence type="ECO:0000256" key="1">
    <source>
        <dbReference type="ARBA" id="ARBA00004651"/>
    </source>
</evidence>
<dbReference type="EC" id="2.7.4.9" evidence="7"/>
<feature type="transmembrane region" description="Helical" evidence="9">
    <location>
        <begin position="401"/>
        <end position="423"/>
    </location>
</feature>
<dbReference type="EMBL" id="BAAALM010000005">
    <property type="protein sequence ID" value="GAA1200247.1"/>
    <property type="molecule type" value="Genomic_DNA"/>
</dbReference>
<dbReference type="PANTHER" id="PTHR23513">
    <property type="entry name" value="INTEGRAL MEMBRANE EFFLUX PROTEIN-RELATED"/>
    <property type="match status" value="1"/>
</dbReference>
<proteinExistence type="inferred from homology"/>
<dbReference type="InterPro" id="IPR018094">
    <property type="entry name" value="Thymidylate_kinase"/>
</dbReference>
<feature type="region of interest" description="Disordered" evidence="8">
    <location>
        <begin position="1"/>
        <end position="56"/>
    </location>
</feature>
<comment type="catalytic activity">
    <reaction evidence="7">
        <text>dTMP + ATP = dTDP + ADP</text>
        <dbReference type="Rhea" id="RHEA:13517"/>
        <dbReference type="ChEBI" id="CHEBI:30616"/>
        <dbReference type="ChEBI" id="CHEBI:58369"/>
        <dbReference type="ChEBI" id="CHEBI:63528"/>
        <dbReference type="ChEBI" id="CHEBI:456216"/>
        <dbReference type="EC" id="2.7.4.9"/>
    </reaction>
</comment>
<comment type="similarity">
    <text evidence="7">Belongs to the thymidylate kinase family.</text>
</comment>
<keyword evidence="3" id="KW-1003">Cell membrane</keyword>
<dbReference type="Pfam" id="PF05977">
    <property type="entry name" value="MFS_3"/>
    <property type="match status" value="2"/>
</dbReference>
<feature type="transmembrane region" description="Helical" evidence="9">
    <location>
        <begin position="106"/>
        <end position="126"/>
    </location>
</feature>
<feature type="domain" description="Thymidylate kinase-like" evidence="10">
    <location>
        <begin position="541"/>
        <end position="710"/>
    </location>
</feature>
<dbReference type="Gene3D" id="1.20.1250.20">
    <property type="entry name" value="MFS general substrate transporter like domains"/>
    <property type="match status" value="1"/>
</dbReference>
<keyword evidence="7" id="KW-0067">ATP-binding</keyword>
<dbReference type="SUPFAM" id="SSF52540">
    <property type="entry name" value="P-loop containing nucleoside triphosphate hydrolases"/>
    <property type="match status" value="1"/>
</dbReference>
<keyword evidence="12" id="KW-1185">Reference proteome</keyword>
<evidence type="ECO:0000256" key="7">
    <source>
        <dbReference type="HAMAP-Rule" id="MF_00165"/>
    </source>
</evidence>
<keyword evidence="7" id="KW-0545">Nucleotide biosynthesis</keyword>
<feature type="compositionally biased region" description="Basic and acidic residues" evidence="8">
    <location>
        <begin position="775"/>
        <end position="785"/>
    </location>
</feature>